<dbReference type="Proteomes" id="UP000829194">
    <property type="component" value="Chromosome"/>
</dbReference>
<gene>
    <name evidence="2" type="ORF">MOV92_04745</name>
</gene>
<feature type="transmembrane region" description="Helical" evidence="1">
    <location>
        <begin position="199"/>
        <end position="219"/>
    </location>
</feature>
<keyword evidence="1" id="KW-1133">Transmembrane helix</keyword>
<protein>
    <recommendedName>
        <fullName evidence="4">Ribosomal L7/L12 C-terminal domain protein</fullName>
    </recommendedName>
</protein>
<name>A0ABY3XG21_9GAMM</name>
<keyword evidence="1" id="KW-0472">Membrane</keyword>
<evidence type="ECO:0000256" key="1">
    <source>
        <dbReference type="SAM" id="Phobius"/>
    </source>
</evidence>
<keyword evidence="3" id="KW-1185">Reference proteome</keyword>
<reference evidence="2 3" key="1">
    <citation type="submission" date="2022-03" db="EMBL/GenBank/DDBJ databases">
        <title>Complete genome sequence of Lysobacter capsici VKM B-2533 and Lysobacter gummosus 10.1.1, promising sources of lytic agents.</title>
        <authorList>
            <person name="Tarlachkov S.V."/>
            <person name="Kudryakova I.V."/>
            <person name="Afoshin A.S."/>
            <person name="Leontyevskaya E.A."/>
            <person name="Leontyevskaya N.V."/>
        </authorList>
    </citation>
    <scope>NUCLEOTIDE SEQUENCE [LARGE SCALE GENOMIC DNA]</scope>
    <source>
        <strain evidence="2 3">10.1.1</strain>
    </source>
</reference>
<dbReference type="RefSeq" id="WP_057941798.1">
    <property type="nucleotide sequence ID" value="NZ_CP011131.1"/>
</dbReference>
<dbReference type="InterPro" id="IPR014719">
    <property type="entry name" value="Ribosomal_bL12_C/ClpS-like"/>
</dbReference>
<dbReference type="Gene3D" id="3.30.1390.10">
    <property type="match status" value="2"/>
</dbReference>
<dbReference type="EMBL" id="CP093547">
    <property type="protein sequence ID" value="UNP30581.1"/>
    <property type="molecule type" value="Genomic_DNA"/>
</dbReference>
<sequence length="220" mass="22928">MSDNKAPFVPPQAATLLKSGDKIQAIKLVLDSNPGIGLRQAKDAVEEYERRLAIGALAASAVAANASTSRAPKAGFPEAAREAIERGQTIVAIKIVREAYGLDLRQAKDLVEAYAKKGEAALGGVAAPADSLTLQLPAEVLMLILKGERTRAAQLLQANFGHSATDSVNRIADYEAARKKRGVIGDSGRTVSPGDNNGGMLLAAALIAIVLVLIGYFVAS</sequence>
<proteinExistence type="predicted"/>
<evidence type="ECO:0008006" key="4">
    <source>
        <dbReference type="Google" id="ProtNLM"/>
    </source>
</evidence>
<keyword evidence="1" id="KW-0812">Transmembrane</keyword>
<evidence type="ECO:0000313" key="2">
    <source>
        <dbReference type="EMBL" id="UNP30581.1"/>
    </source>
</evidence>
<evidence type="ECO:0000313" key="3">
    <source>
        <dbReference type="Proteomes" id="UP000829194"/>
    </source>
</evidence>
<accession>A0ABY3XG21</accession>
<organism evidence="2 3">
    <name type="scientific">Lysobacter gummosus</name>
    <dbReference type="NCBI Taxonomy" id="262324"/>
    <lineage>
        <taxon>Bacteria</taxon>
        <taxon>Pseudomonadati</taxon>
        <taxon>Pseudomonadota</taxon>
        <taxon>Gammaproteobacteria</taxon>
        <taxon>Lysobacterales</taxon>
        <taxon>Lysobacteraceae</taxon>
        <taxon>Lysobacter</taxon>
    </lineage>
</organism>